<name>A0A1W9S2A1_9BACT</name>
<feature type="transmembrane region" description="Helical" evidence="1">
    <location>
        <begin position="145"/>
        <end position="165"/>
    </location>
</feature>
<protein>
    <recommendedName>
        <fullName evidence="4">Zinc-finger domain-containing protein</fullName>
    </recommendedName>
</protein>
<evidence type="ECO:0000313" key="2">
    <source>
        <dbReference type="EMBL" id="OQX90943.1"/>
    </source>
</evidence>
<evidence type="ECO:0008006" key="4">
    <source>
        <dbReference type="Google" id="ProtNLM"/>
    </source>
</evidence>
<evidence type="ECO:0000256" key="1">
    <source>
        <dbReference type="SAM" id="Phobius"/>
    </source>
</evidence>
<keyword evidence="1" id="KW-1133">Transmembrane helix</keyword>
<proteinExistence type="predicted"/>
<sequence length="387" mass="43429">MKEGDKDIDRMDCEYIRSLIDEGANTDTLNDIEQHIGEHIKKCPVCREHLKKTRNLLAIIKEAKIKSPRADFISDLSTSILKRIHSIKETNFGELIEKSPRKVKEEKEVKKDIEVIEPKGIEEKTEKPVIKVKELQPSKVKKMGWLKWAVPLAACIITISIIITLNKSWKAEKEEGLIAMEEKETGVVDMTAPPKKEEPELIEEKYEKGGEIEATAMREKEVVEGRTITSPAVTRRFKVISDEVSSESESGVLAGHEFEAKREVSVSETTKPAREMIAVETGIEVEMKNPDPLIPINLGMLDPQVASDILTEVAENIGEEEKDIGISYFTRSKEDGDYVLVIGGGITESELSDIEYAIIKEMTKKAGGYRYIKAIEEEEAEDLFGGI</sequence>
<evidence type="ECO:0000313" key="3">
    <source>
        <dbReference type="Proteomes" id="UP000192611"/>
    </source>
</evidence>
<gene>
    <name evidence="2" type="ORF">B6D57_01520</name>
</gene>
<reference evidence="3" key="1">
    <citation type="submission" date="2017-03" db="EMBL/GenBank/DDBJ databases">
        <title>Novel pathways for hydrocarbon cycling and metabolic interdependencies in hydrothermal sediment communities.</title>
        <authorList>
            <person name="Dombrowski N."/>
            <person name="Seitz K."/>
            <person name="Teske A."/>
            <person name="Baker B."/>
        </authorList>
    </citation>
    <scope>NUCLEOTIDE SEQUENCE [LARGE SCALE GENOMIC DNA]</scope>
</reference>
<keyword evidence="1" id="KW-0472">Membrane</keyword>
<organism evidence="2 3">
    <name type="scientific">Candidatus Coatesbacteria bacterium 4484_99</name>
    <dbReference type="NCBI Taxonomy" id="1970774"/>
    <lineage>
        <taxon>Bacteria</taxon>
        <taxon>Candidatus Coatesiibacteriota</taxon>
    </lineage>
</organism>
<dbReference type="EMBL" id="NATQ01000019">
    <property type="protein sequence ID" value="OQX90943.1"/>
    <property type="molecule type" value="Genomic_DNA"/>
</dbReference>
<dbReference type="AlphaFoldDB" id="A0A1W9S2A1"/>
<comment type="caution">
    <text evidence="2">The sequence shown here is derived from an EMBL/GenBank/DDBJ whole genome shotgun (WGS) entry which is preliminary data.</text>
</comment>
<keyword evidence="1" id="KW-0812">Transmembrane</keyword>
<accession>A0A1W9S2A1</accession>
<dbReference type="Proteomes" id="UP000192611">
    <property type="component" value="Unassembled WGS sequence"/>
</dbReference>